<evidence type="ECO:0000256" key="1">
    <source>
        <dbReference type="ARBA" id="ARBA00004123"/>
    </source>
</evidence>
<proteinExistence type="predicted"/>
<dbReference type="InterPro" id="IPR015300">
    <property type="entry name" value="DNA-bd_pseudobarrel_sf"/>
</dbReference>
<evidence type="ECO:0000256" key="3">
    <source>
        <dbReference type="ARBA" id="ARBA00023125"/>
    </source>
</evidence>
<gene>
    <name evidence="6" type="ORF">VFH_IV116440</name>
</gene>
<evidence type="ECO:0000256" key="5">
    <source>
        <dbReference type="ARBA" id="ARBA00023242"/>
    </source>
</evidence>
<keyword evidence="3" id="KW-0238">DNA-binding</keyword>
<dbReference type="GO" id="GO:0003677">
    <property type="term" value="F:DNA binding"/>
    <property type="evidence" value="ECO:0007669"/>
    <property type="project" value="UniProtKB-KW"/>
</dbReference>
<dbReference type="GO" id="GO:0005634">
    <property type="term" value="C:nucleus"/>
    <property type="evidence" value="ECO:0007669"/>
    <property type="project" value="UniProtKB-SubCell"/>
</dbReference>
<evidence type="ECO:0000313" key="7">
    <source>
        <dbReference type="Proteomes" id="UP001157006"/>
    </source>
</evidence>
<reference evidence="6 7" key="1">
    <citation type="submission" date="2023-01" db="EMBL/GenBank/DDBJ databases">
        <authorList>
            <person name="Kreplak J."/>
        </authorList>
    </citation>
    <scope>NUCLEOTIDE SEQUENCE [LARGE SCALE GENOMIC DNA]</scope>
</reference>
<evidence type="ECO:0000256" key="2">
    <source>
        <dbReference type="ARBA" id="ARBA00023015"/>
    </source>
</evidence>
<sequence length="158" mass="17907">MVTLRELLQRPGKSHLMTVHVKGDEQGEIEPQNSTTNLDRSWAKFGDYMLQLVFNSRSSSYLLQVLGIKDPKTIRYLTLPDAMGEYLFNTSLCAINLVGPNSRSQLCELDVNTYSFVMRLSTGWSVFAAINEIGVGNQLQFNMCDMYDNHYGWVGKLV</sequence>
<accession>A0AAV1AIQ0</accession>
<comment type="subcellular location">
    <subcellularLocation>
        <location evidence="1">Nucleus</location>
    </subcellularLocation>
</comment>
<dbReference type="EMBL" id="OX451739">
    <property type="protein sequence ID" value="CAI8609088.1"/>
    <property type="molecule type" value="Genomic_DNA"/>
</dbReference>
<dbReference type="AlphaFoldDB" id="A0AAV1AIQ0"/>
<keyword evidence="4" id="KW-0804">Transcription</keyword>
<dbReference type="Proteomes" id="UP001157006">
    <property type="component" value="Chromosome 4"/>
</dbReference>
<evidence type="ECO:0000313" key="6">
    <source>
        <dbReference type="EMBL" id="CAI8609088.1"/>
    </source>
</evidence>
<dbReference type="SUPFAM" id="SSF101936">
    <property type="entry name" value="DNA-binding pseudobarrel domain"/>
    <property type="match status" value="1"/>
</dbReference>
<keyword evidence="7" id="KW-1185">Reference proteome</keyword>
<name>A0AAV1AIQ0_VICFA</name>
<protein>
    <submittedName>
        <fullName evidence="6">Uncharacterized protein</fullName>
    </submittedName>
</protein>
<organism evidence="6 7">
    <name type="scientific">Vicia faba</name>
    <name type="common">Broad bean</name>
    <name type="synonym">Faba vulgaris</name>
    <dbReference type="NCBI Taxonomy" id="3906"/>
    <lineage>
        <taxon>Eukaryota</taxon>
        <taxon>Viridiplantae</taxon>
        <taxon>Streptophyta</taxon>
        <taxon>Embryophyta</taxon>
        <taxon>Tracheophyta</taxon>
        <taxon>Spermatophyta</taxon>
        <taxon>Magnoliopsida</taxon>
        <taxon>eudicotyledons</taxon>
        <taxon>Gunneridae</taxon>
        <taxon>Pentapetalae</taxon>
        <taxon>rosids</taxon>
        <taxon>fabids</taxon>
        <taxon>Fabales</taxon>
        <taxon>Fabaceae</taxon>
        <taxon>Papilionoideae</taxon>
        <taxon>50 kb inversion clade</taxon>
        <taxon>NPAAA clade</taxon>
        <taxon>Hologalegina</taxon>
        <taxon>IRL clade</taxon>
        <taxon>Fabeae</taxon>
        <taxon>Vicia</taxon>
    </lineage>
</organism>
<evidence type="ECO:0000256" key="4">
    <source>
        <dbReference type="ARBA" id="ARBA00023163"/>
    </source>
</evidence>
<keyword evidence="5" id="KW-0539">Nucleus</keyword>
<keyword evidence="2" id="KW-0805">Transcription regulation</keyword>